<accession>A0AA47MC25</accession>
<evidence type="ECO:0000313" key="3">
    <source>
        <dbReference type="Proteomes" id="UP001174136"/>
    </source>
</evidence>
<evidence type="ECO:0000313" key="2">
    <source>
        <dbReference type="EMBL" id="KAK0137483.1"/>
    </source>
</evidence>
<sequence length="343" mass="38045">MPYIPQNAKHSSACPESSALLAEDSVHIEHADDKSEGFETEPKSRQIVEDMKEVQASSLTKDEKQEPVLNTDVGVNNEDKAMLATQLNQIDTYTENDPQESSDSEENAMPDLQTDQHLEENICKHQIDTYTENDPQESSGSEENAMPDLQTEEVMLEQNQYTVEDIGGSCHEKVSLELNITQNVAMEPDMHLPNDEEKEGSLTLKLDSPVPPKCSGIQDNDTEINSQVEDYNTLAEKLDSDVVEYQELPKELAASACCQALMNLDQVGVSDIKCLEDEVGFSDEGPSITIAEVPMDNQRGEPNQVVASGNYSEEQEIICEIDHNLVDTDCILDTDIMTDLQSD</sequence>
<dbReference type="Proteomes" id="UP001174136">
    <property type="component" value="Unassembled WGS sequence"/>
</dbReference>
<name>A0AA47MC25_MERPO</name>
<dbReference type="EMBL" id="JAOPHQ010004874">
    <property type="protein sequence ID" value="KAK0137483.1"/>
    <property type="molecule type" value="Genomic_DNA"/>
</dbReference>
<reference evidence="2" key="1">
    <citation type="journal article" date="2023" name="Front. Mar. Sci.">
        <title>A new Merluccius polli reference genome to investigate the effects of global change in West African waters.</title>
        <authorList>
            <person name="Mateo J.L."/>
            <person name="Blanco-Fernandez C."/>
            <person name="Garcia-Vazquez E."/>
            <person name="Machado-Schiaffino G."/>
        </authorList>
    </citation>
    <scope>NUCLEOTIDE SEQUENCE</scope>
    <source>
        <strain evidence="2">C29</strain>
        <tissue evidence="2">Fin</tissue>
    </source>
</reference>
<proteinExistence type="predicted"/>
<protein>
    <submittedName>
        <fullName evidence="2">Uncharacterized protein</fullName>
    </submittedName>
</protein>
<comment type="caution">
    <text evidence="2">The sequence shown here is derived from an EMBL/GenBank/DDBJ whole genome shotgun (WGS) entry which is preliminary data.</text>
</comment>
<feature type="region of interest" description="Disordered" evidence="1">
    <location>
        <begin position="51"/>
        <end position="77"/>
    </location>
</feature>
<dbReference type="AlphaFoldDB" id="A0AA47MC25"/>
<evidence type="ECO:0000256" key="1">
    <source>
        <dbReference type="SAM" id="MobiDB-lite"/>
    </source>
</evidence>
<organism evidence="2 3">
    <name type="scientific">Merluccius polli</name>
    <name type="common">Benguela hake</name>
    <name type="synonym">Merluccius cadenati</name>
    <dbReference type="NCBI Taxonomy" id="89951"/>
    <lineage>
        <taxon>Eukaryota</taxon>
        <taxon>Metazoa</taxon>
        <taxon>Chordata</taxon>
        <taxon>Craniata</taxon>
        <taxon>Vertebrata</taxon>
        <taxon>Euteleostomi</taxon>
        <taxon>Actinopterygii</taxon>
        <taxon>Neopterygii</taxon>
        <taxon>Teleostei</taxon>
        <taxon>Neoteleostei</taxon>
        <taxon>Acanthomorphata</taxon>
        <taxon>Zeiogadaria</taxon>
        <taxon>Gadariae</taxon>
        <taxon>Gadiformes</taxon>
        <taxon>Gadoidei</taxon>
        <taxon>Merlucciidae</taxon>
        <taxon>Merluccius</taxon>
    </lineage>
</organism>
<gene>
    <name evidence="2" type="ORF">N1851_026307</name>
</gene>
<keyword evidence="3" id="KW-1185">Reference proteome</keyword>